<comment type="caution">
    <text evidence="2">The sequence shown here is derived from an EMBL/GenBank/DDBJ whole genome shotgun (WGS) entry which is preliminary data.</text>
</comment>
<keyword evidence="3" id="KW-1185">Reference proteome</keyword>
<name>A0ABU9D7U9_9PROT</name>
<sequence>MRSGKKSELERAGEKHKPVEDRPNLPAREHAPAKDVIGTESVEAFFARGKETARKADAGLPIAPSRRISFEDPRDLAAVLTPRRIELLRAVRRHASSITEIAAELSRDRRAVARDVALMKRYGLLKVKTELNPSHGRRTRVEAEAASFELRATL</sequence>
<evidence type="ECO:0000256" key="1">
    <source>
        <dbReference type="SAM" id="MobiDB-lite"/>
    </source>
</evidence>
<dbReference type="Pfam" id="PF25212">
    <property type="entry name" value="HVO_A0114"/>
    <property type="match status" value="1"/>
</dbReference>
<dbReference type="Proteomes" id="UP001446205">
    <property type="component" value="Unassembled WGS sequence"/>
</dbReference>
<protein>
    <submittedName>
        <fullName evidence="2">HTH domain-containing protein</fullName>
    </submittedName>
</protein>
<dbReference type="SUPFAM" id="SSF46785">
    <property type="entry name" value="Winged helix' DNA-binding domain"/>
    <property type="match status" value="1"/>
</dbReference>
<proteinExistence type="predicted"/>
<dbReference type="Gene3D" id="1.10.10.10">
    <property type="entry name" value="Winged helix-like DNA-binding domain superfamily/Winged helix DNA-binding domain"/>
    <property type="match status" value="1"/>
</dbReference>
<feature type="region of interest" description="Disordered" evidence="1">
    <location>
        <begin position="1"/>
        <end position="35"/>
    </location>
</feature>
<dbReference type="RefSeq" id="WP_341370645.1">
    <property type="nucleotide sequence ID" value="NZ_JBBPCO010000006.1"/>
</dbReference>
<evidence type="ECO:0000313" key="2">
    <source>
        <dbReference type="EMBL" id="MEK8089590.1"/>
    </source>
</evidence>
<dbReference type="InterPro" id="IPR036390">
    <property type="entry name" value="WH_DNA-bd_sf"/>
</dbReference>
<organism evidence="2 3">
    <name type="scientific">Thermithiobacillus plumbiphilus</name>
    <dbReference type="NCBI Taxonomy" id="1729899"/>
    <lineage>
        <taxon>Bacteria</taxon>
        <taxon>Pseudomonadati</taxon>
        <taxon>Pseudomonadota</taxon>
        <taxon>Acidithiobacillia</taxon>
        <taxon>Acidithiobacillales</taxon>
        <taxon>Thermithiobacillaceae</taxon>
        <taxon>Thermithiobacillus</taxon>
    </lineage>
</organism>
<gene>
    <name evidence="2" type="ORF">WOB96_07405</name>
</gene>
<dbReference type="InterPro" id="IPR036388">
    <property type="entry name" value="WH-like_DNA-bd_sf"/>
</dbReference>
<accession>A0ABU9D7U9</accession>
<feature type="compositionally biased region" description="Basic and acidic residues" evidence="1">
    <location>
        <begin position="1"/>
        <end position="33"/>
    </location>
</feature>
<evidence type="ECO:0000313" key="3">
    <source>
        <dbReference type="Proteomes" id="UP001446205"/>
    </source>
</evidence>
<dbReference type="EMBL" id="JBBPCO010000006">
    <property type="protein sequence ID" value="MEK8089590.1"/>
    <property type="molecule type" value="Genomic_DNA"/>
</dbReference>
<reference evidence="2 3" key="1">
    <citation type="submission" date="2024-04" db="EMBL/GenBank/DDBJ databases">
        <authorList>
            <person name="Abashina T."/>
            <person name="Shaikin A."/>
        </authorList>
    </citation>
    <scope>NUCLEOTIDE SEQUENCE [LARGE SCALE GENOMIC DNA]</scope>
    <source>
        <strain evidence="2 3">AAFK</strain>
    </source>
</reference>